<dbReference type="RefSeq" id="WP_098006808.1">
    <property type="nucleotide sequence ID" value="NZ_NUVX01000081.1"/>
</dbReference>
<gene>
    <name evidence="1" type="ORF">COJ15_32220</name>
</gene>
<name>A0A9X6WHC7_BACTU</name>
<reference evidence="1 2" key="1">
    <citation type="submission" date="2017-09" db="EMBL/GenBank/DDBJ databases">
        <title>Large-scale bioinformatics analysis of Bacillus genomes uncovers conserved roles of natural products in bacterial physiology.</title>
        <authorList>
            <consortium name="Agbiome Team Llc"/>
            <person name="Bleich R.M."/>
            <person name="Grubbs K.J."/>
            <person name="Santa Maria K.C."/>
            <person name="Allen S.E."/>
            <person name="Farag S."/>
            <person name="Shank E.A."/>
            <person name="Bowers A."/>
        </authorList>
    </citation>
    <scope>NUCLEOTIDE SEQUENCE [LARGE SCALE GENOMIC DNA]</scope>
    <source>
        <strain evidence="1 2">AFS085496</strain>
    </source>
</reference>
<organism evidence="1 2">
    <name type="scientific">Bacillus thuringiensis</name>
    <dbReference type="NCBI Taxonomy" id="1428"/>
    <lineage>
        <taxon>Bacteria</taxon>
        <taxon>Bacillati</taxon>
        <taxon>Bacillota</taxon>
        <taxon>Bacilli</taxon>
        <taxon>Bacillales</taxon>
        <taxon>Bacillaceae</taxon>
        <taxon>Bacillus</taxon>
        <taxon>Bacillus cereus group</taxon>
    </lineage>
</organism>
<proteinExistence type="predicted"/>
<sequence>MKKIPPYKIVTTAIILLLLVLTFNIAQSEMITTGAENHTAASFIKHIYNGLVQKVGNYIFWTKYILNGF</sequence>
<comment type="caution">
    <text evidence="1">The sequence shown here is derived from an EMBL/GenBank/DDBJ whole genome shotgun (WGS) entry which is preliminary data.</text>
</comment>
<protein>
    <submittedName>
        <fullName evidence="1">Uncharacterized protein</fullName>
    </submittedName>
</protein>
<accession>A0A9X6WHC7</accession>
<dbReference type="AlphaFoldDB" id="A0A9X6WHC7"/>
<evidence type="ECO:0000313" key="2">
    <source>
        <dbReference type="Proteomes" id="UP000224003"/>
    </source>
</evidence>
<dbReference type="Proteomes" id="UP000224003">
    <property type="component" value="Unassembled WGS sequence"/>
</dbReference>
<dbReference type="EMBL" id="NUVX01000081">
    <property type="protein sequence ID" value="PFJ28937.1"/>
    <property type="molecule type" value="Genomic_DNA"/>
</dbReference>
<evidence type="ECO:0000313" key="1">
    <source>
        <dbReference type="EMBL" id="PFJ28937.1"/>
    </source>
</evidence>